<evidence type="ECO:0000256" key="1">
    <source>
        <dbReference type="ARBA" id="ARBA00022703"/>
    </source>
</evidence>
<dbReference type="OMA" id="SREFGVW"/>
<dbReference type="PANTHER" id="PTHR11346:SF166">
    <property type="entry name" value="GALECTIN-16"/>
    <property type="match status" value="1"/>
</dbReference>
<dbReference type="Pfam" id="PF00337">
    <property type="entry name" value="Gal-bind_lectin"/>
    <property type="match status" value="1"/>
</dbReference>
<accession>A0A2K5Q9N2</accession>
<dbReference type="SUPFAM" id="SSF49899">
    <property type="entry name" value="Concanavalin A-like lectins/glucanases"/>
    <property type="match status" value="1"/>
</dbReference>
<dbReference type="GO" id="GO:0006915">
    <property type="term" value="P:apoptotic process"/>
    <property type="evidence" value="ECO:0007669"/>
    <property type="project" value="UniProtKB-KW"/>
</dbReference>
<dbReference type="AlphaFoldDB" id="A0A2K5Q9N2"/>
<dbReference type="InterPro" id="IPR013320">
    <property type="entry name" value="ConA-like_dom_sf"/>
</dbReference>
<evidence type="ECO:0000313" key="5">
    <source>
        <dbReference type="Ensembl" id="ENSCCAP00000012602.1"/>
    </source>
</evidence>
<dbReference type="GO" id="GO:0030246">
    <property type="term" value="F:carbohydrate binding"/>
    <property type="evidence" value="ECO:0007669"/>
    <property type="project" value="UniProtKB-UniRule"/>
</dbReference>
<dbReference type="STRING" id="9516.ENSCCAP00000012602"/>
<keyword evidence="6" id="KW-1185">Reference proteome</keyword>
<dbReference type="FunFam" id="2.60.120.200:FF:000176">
    <property type="entry name" value="Galectin"/>
    <property type="match status" value="1"/>
</dbReference>
<sequence length="141" mass="16516">MSSLPVPYKLPVSLSIGSCVIIKGRPNLSFLNDPELQVDFYTRTDEDSDIAFHFRVHFGHRVVMNSREFGVWKLEEKLHYVPFEDGEPFDLRIYVRHSEYEVKVNGQYIYGFAHRHPPSHVKMIQVWRDVSLTSVCVYNGR</sequence>
<dbReference type="Gene3D" id="2.60.120.200">
    <property type="match status" value="1"/>
</dbReference>
<dbReference type="PANTHER" id="PTHR11346">
    <property type="entry name" value="GALECTIN"/>
    <property type="match status" value="1"/>
</dbReference>
<dbReference type="SMART" id="SM00908">
    <property type="entry name" value="Gal-bind_lectin"/>
    <property type="match status" value="1"/>
</dbReference>
<dbReference type="InterPro" id="IPR001079">
    <property type="entry name" value="Galectin_CRD"/>
</dbReference>
<dbReference type="GeneTree" id="ENSGT00940000162909"/>
<protein>
    <recommendedName>
        <fullName evidence="3">Galectin</fullName>
    </recommendedName>
</protein>
<keyword evidence="1" id="KW-0053">Apoptosis</keyword>
<dbReference type="Ensembl" id="ENSCCAT00000030022.1">
    <property type="protein sequence ID" value="ENSCCAP00000012602.1"/>
    <property type="gene ID" value="ENSCCAG00000024089.1"/>
</dbReference>
<evidence type="ECO:0000256" key="2">
    <source>
        <dbReference type="ARBA" id="ARBA00022734"/>
    </source>
</evidence>
<evidence type="ECO:0000313" key="6">
    <source>
        <dbReference type="Proteomes" id="UP000233040"/>
    </source>
</evidence>
<proteinExistence type="predicted"/>
<evidence type="ECO:0000256" key="3">
    <source>
        <dbReference type="RuleBase" id="RU102079"/>
    </source>
</evidence>
<dbReference type="CDD" id="cd00070">
    <property type="entry name" value="GLECT"/>
    <property type="match status" value="1"/>
</dbReference>
<organism evidence="5 6">
    <name type="scientific">Cebus imitator</name>
    <name type="common">Panamanian white-faced capuchin</name>
    <name type="synonym">Cebus capucinus imitator</name>
    <dbReference type="NCBI Taxonomy" id="2715852"/>
    <lineage>
        <taxon>Eukaryota</taxon>
        <taxon>Metazoa</taxon>
        <taxon>Chordata</taxon>
        <taxon>Craniata</taxon>
        <taxon>Vertebrata</taxon>
        <taxon>Euteleostomi</taxon>
        <taxon>Mammalia</taxon>
        <taxon>Eutheria</taxon>
        <taxon>Euarchontoglires</taxon>
        <taxon>Primates</taxon>
        <taxon>Haplorrhini</taxon>
        <taxon>Platyrrhini</taxon>
        <taxon>Cebidae</taxon>
        <taxon>Cebinae</taxon>
        <taxon>Cebus</taxon>
    </lineage>
</organism>
<dbReference type="Proteomes" id="UP000233040">
    <property type="component" value="Unassembled WGS sequence"/>
</dbReference>
<feature type="domain" description="Galectin" evidence="4">
    <location>
        <begin position="6"/>
        <end position="138"/>
    </location>
</feature>
<keyword evidence="2 3" id="KW-0430">Lectin</keyword>
<reference evidence="5" key="1">
    <citation type="submission" date="2025-08" db="UniProtKB">
        <authorList>
            <consortium name="Ensembl"/>
        </authorList>
    </citation>
    <scope>IDENTIFICATION</scope>
</reference>
<dbReference type="PROSITE" id="PS51304">
    <property type="entry name" value="GALECTIN"/>
    <property type="match status" value="1"/>
</dbReference>
<dbReference type="SMART" id="SM00276">
    <property type="entry name" value="GLECT"/>
    <property type="match status" value="1"/>
</dbReference>
<evidence type="ECO:0000259" key="4">
    <source>
        <dbReference type="PROSITE" id="PS51304"/>
    </source>
</evidence>
<reference evidence="5" key="2">
    <citation type="submission" date="2025-09" db="UniProtKB">
        <authorList>
            <consortium name="Ensembl"/>
        </authorList>
    </citation>
    <scope>IDENTIFICATION</scope>
</reference>
<dbReference type="InterPro" id="IPR044156">
    <property type="entry name" value="Galectin-like"/>
</dbReference>
<name>A0A2K5Q9N2_CEBIM</name>